<keyword evidence="4" id="KW-1185">Reference proteome</keyword>
<dbReference type="EMBL" id="JASSZA010000018">
    <property type="protein sequence ID" value="KAK2089323.1"/>
    <property type="molecule type" value="Genomic_DNA"/>
</dbReference>
<dbReference type="InterPro" id="IPR017106">
    <property type="entry name" value="Coatomer_gsu"/>
</dbReference>
<name>A0ABQ9TWZ6_SAGOE</name>
<gene>
    <name evidence="3" type="ORF">P7K49_031989</name>
</gene>
<evidence type="ECO:0000259" key="2">
    <source>
        <dbReference type="Pfam" id="PF01602"/>
    </source>
</evidence>
<dbReference type="SUPFAM" id="SSF48371">
    <property type="entry name" value="ARM repeat"/>
    <property type="match status" value="1"/>
</dbReference>
<evidence type="ECO:0000313" key="3">
    <source>
        <dbReference type="EMBL" id="KAK2089323.1"/>
    </source>
</evidence>
<reference evidence="3 4" key="1">
    <citation type="submission" date="2023-05" db="EMBL/GenBank/DDBJ databases">
        <title>B98-5 Cell Line De Novo Hybrid Assembly: An Optical Mapping Approach.</title>
        <authorList>
            <person name="Kananen K."/>
            <person name="Auerbach J.A."/>
            <person name="Kautto E."/>
            <person name="Blachly J.S."/>
        </authorList>
    </citation>
    <scope>NUCLEOTIDE SEQUENCE [LARGE SCALE GENOMIC DNA]</scope>
    <source>
        <strain evidence="3">B95-8</strain>
        <tissue evidence="3">Cell line</tissue>
    </source>
</reference>
<feature type="domain" description="Clathrin/coatomer adaptor adaptin-like N-terminal" evidence="2">
    <location>
        <begin position="250"/>
        <end position="430"/>
    </location>
</feature>
<comment type="caution">
    <text evidence="3">The sequence shown here is derived from an EMBL/GenBank/DDBJ whole genome shotgun (WGS) entry which is preliminary data.</text>
</comment>
<evidence type="ECO:0000313" key="4">
    <source>
        <dbReference type="Proteomes" id="UP001266305"/>
    </source>
</evidence>
<dbReference type="PANTHER" id="PTHR10261">
    <property type="entry name" value="COATOMER SUBUNIT GAMMA"/>
    <property type="match status" value="1"/>
</dbReference>
<dbReference type="Pfam" id="PF01602">
    <property type="entry name" value="Adaptin_N"/>
    <property type="match status" value="1"/>
</dbReference>
<comment type="subcellular location">
    <subcellularLocation>
        <location evidence="1">Endomembrane system</location>
        <topology evidence="1">Peripheral membrane protein</topology>
    </subcellularLocation>
</comment>
<sequence length="512" mass="56822">MEGPCRTTPGEHCVAALHPTGSTTLKKFDKKDEESSGGSSPFQHLEKSAILQEARVFNETPINPQKCDHILTKNLYLINRGKHLGTTEATEAFFAVTELRHDWERRQLLRPAVRALCQITDSSMSTMACFMSPLHLLKCSFDVVKCWVNEAQEVASSDNLMVQHQALGLLCHMCKNDCLAVNRMISKVASKQLEEEDGSRDSPLFDLIEHCFCQCSSFSATHPRLLSVTQLFTPSSGSGVPGQRLKSQRRQLAIATLLKTGSESSINHLMKQMSSFLSEISHEFKVVVVQAISALCQKYPHKHGILINFLLTVLQEEGGCEDKRATVDGIISITEENSESKETGLSHLCEFIEGCEFTVLASRLLHLLGQEGPKTTNPQSTSTSSITQWSWSMMRSGQELRVLWASLEPRMKVLPSILALLKRSPGAKQKALNAGYILNGLTVSVSDLERALHQYMLEQSEKPFDLKSVLLTTVPMAERKTESTLITKVAATRTSSRSSWWQCQGSRDLGPS</sequence>
<protein>
    <recommendedName>
        <fullName evidence="2">Clathrin/coatomer adaptor adaptin-like N-terminal domain-containing protein</fullName>
    </recommendedName>
</protein>
<evidence type="ECO:0000256" key="1">
    <source>
        <dbReference type="ARBA" id="ARBA00004184"/>
    </source>
</evidence>
<dbReference type="InterPro" id="IPR011989">
    <property type="entry name" value="ARM-like"/>
</dbReference>
<dbReference type="PANTHER" id="PTHR10261:SF3">
    <property type="entry name" value="COATOMER SUBUNIT GAMMA-1"/>
    <property type="match status" value="1"/>
</dbReference>
<dbReference type="InterPro" id="IPR016024">
    <property type="entry name" value="ARM-type_fold"/>
</dbReference>
<accession>A0ABQ9TWZ6</accession>
<dbReference type="Gene3D" id="1.25.10.10">
    <property type="entry name" value="Leucine-rich Repeat Variant"/>
    <property type="match status" value="2"/>
</dbReference>
<organism evidence="3 4">
    <name type="scientific">Saguinus oedipus</name>
    <name type="common">Cotton-top tamarin</name>
    <name type="synonym">Oedipomidas oedipus</name>
    <dbReference type="NCBI Taxonomy" id="9490"/>
    <lineage>
        <taxon>Eukaryota</taxon>
        <taxon>Metazoa</taxon>
        <taxon>Chordata</taxon>
        <taxon>Craniata</taxon>
        <taxon>Vertebrata</taxon>
        <taxon>Euteleostomi</taxon>
        <taxon>Mammalia</taxon>
        <taxon>Eutheria</taxon>
        <taxon>Euarchontoglires</taxon>
        <taxon>Primates</taxon>
        <taxon>Haplorrhini</taxon>
        <taxon>Platyrrhini</taxon>
        <taxon>Cebidae</taxon>
        <taxon>Callitrichinae</taxon>
        <taxon>Saguinus</taxon>
    </lineage>
</organism>
<dbReference type="InterPro" id="IPR002553">
    <property type="entry name" value="Clathrin/coatomer_adapt-like_N"/>
</dbReference>
<proteinExistence type="predicted"/>
<dbReference type="Proteomes" id="UP001266305">
    <property type="component" value="Unassembled WGS sequence"/>
</dbReference>